<reference evidence="1 2" key="1">
    <citation type="submission" date="2019-12" db="EMBL/GenBank/DDBJ databases">
        <authorList>
            <person name="Kim Y.S."/>
        </authorList>
    </citation>
    <scope>NUCLEOTIDE SEQUENCE [LARGE SCALE GENOMIC DNA]</scope>
    <source>
        <strain evidence="1 2">MMS17-SY077</strain>
    </source>
</reference>
<comment type="caution">
    <text evidence="1">The sequence shown here is derived from an EMBL/GenBank/DDBJ whole genome shotgun (WGS) entry which is preliminary data.</text>
</comment>
<organism evidence="1 2">
    <name type="scientific">Agromyces seonyuensis</name>
    <dbReference type="NCBI Taxonomy" id="2662446"/>
    <lineage>
        <taxon>Bacteria</taxon>
        <taxon>Bacillati</taxon>
        <taxon>Actinomycetota</taxon>
        <taxon>Actinomycetes</taxon>
        <taxon>Micrococcales</taxon>
        <taxon>Microbacteriaceae</taxon>
        <taxon>Agromyces</taxon>
    </lineage>
</organism>
<dbReference type="Proteomes" id="UP000438182">
    <property type="component" value="Unassembled WGS sequence"/>
</dbReference>
<protein>
    <submittedName>
        <fullName evidence="1">Peptidase M24</fullName>
    </submittedName>
</protein>
<evidence type="ECO:0000313" key="1">
    <source>
        <dbReference type="EMBL" id="MWB99377.1"/>
    </source>
</evidence>
<keyword evidence="2" id="KW-1185">Reference proteome</keyword>
<name>A0A6I4P6S2_9MICO</name>
<gene>
    <name evidence="1" type="ORF">GB864_12575</name>
</gene>
<feature type="non-terminal residue" evidence="1">
    <location>
        <position position="171"/>
    </location>
</feature>
<evidence type="ECO:0000313" key="2">
    <source>
        <dbReference type="Proteomes" id="UP000438182"/>
    </source>
</evidence>
<dbReference type="AlphaFoldDB" id="A0A6I4P6S2"/>
<proteinExistence type="predicted"/>
<dbReference type="EMBL" id="WSTA01000058">
    <property type="protein sequence ID" value="MWB99377.1"/>
    <property type="molecule type" value="Genomic_DNA"/>
</dbReference>
<accession>A0A6I4P6S2</accession>
<sequence>MSVVLEPAGELAGQAVDAVSRPDAADRAVKRERVRALLAERGARGVVLRSHGALAWYLDGVRTHVSLAGDPVLAVIVTLDDERLRVAANEADRLIAEELHPEDAARLERVPWHEPLAPPADGLVEEADLGGGLRAARASLLPAELARYRALGREAAEVLTDVAHGVRPDDA</sequence>